<dbReference type="Proteomes" id="UP001500279">
    <property type="component" value="Unassembled WGS sequence"/>
</dbReference>
<dbReference type="InterPro" id="IPR038695">
    <property type="entry name" value="Saro_0823-like_sf"/>
</dbReference>
<evidence type="ECO:0000313" key="2">
    <source>
        <dbReference type="EMBL" id="GAA0758665.1"/>
    </source>
</evidence>
<accession>A0ABN1K8S7</accession>
<dbReference type="Gene3D" id="2.60.120.1140">
    <property type="entry name" value="Protein of unknown function DUF192"/>
    <property type="match status" value="1"/>
</dbReference>
<dbReference type="InterPro" id="IPR003795">
    <property type="entry name" value="DUF192"/>
</dbReference>
<comment type="caution">
    <text evidence="2">The sequence shown here is derived from an EMBL/GenBank/DDBJ whole genome shotgun (WGS) entry which is preliminary data.</text>
</comment>
<dbReference type="EMBL" id="BAAAEW010000025">
    <property type="protein sequence ID" value="GAA0758665.1"/>
    <property type="molecule type" value="Genomic_DNA"/>
</dbReference>
<protein>
    <submittedName>
        <fullName evidence="2">DUF192 domain-containing protein</fullName>
    </submittedName>
</protein>
<name>A0ABN1K8S7_9BURK</name>
<reference evidence="2 3" key="1">
    <citation type="journal article" date="2019" name="Int. J. Syst. Evol. Microbiol.">
        <title>The Global Catalogue of Microorganisms (GCM) 10K type strain sequencing project: providing services to taxonomists for standard genome sequencing and annotation.</title>
        <authorList>
            <consortium name="The Broad Institute Genomics Platform"/>
            <consortium name="The Broad Institute Genome Sequencing Center for Infectious Disease"/>
            <person name="Wu L."/>
            <person name="Ma J."/>
        </authorList>
    </citation>
    <scope>NUCLEOTIDE SEQUENCE [LARGE SCALE GENOMIC DNA]</scope>
    <source>
        <strain evidence="2 3">JCM 15503</strain>
    </source>
</reference>
<evidence type="ECO:0000256" key="1">
    <source>
        <dbReference type="SAM" id="SignalP"/>
    </source>
</evidence>
<dbReference type="RefSeq" id="WP_141284487.1">
    <property type="nucleotide sequence ID" value="NZ_BAAAEW010000025.1"/>
</dbReference>
<feature type="chain" id="PRO_5045985609" evidence="1">
    <location>
        <begin position="23"/>
        <end position="159"/>
    </location>
</feature>
<keyword evidence="3" id="KW-1185">Reference proteome</keyword>
<dbReference type="PANTHER" id="PTHR37953">
    <property type="entry name" value="UPF0127 PROTEIN MJ1496"/>
    <property type="match status" value="1"/>
</dbReference>
<dbReference type="Pfam" id="PF02643">
    <property type="entry name" value="DUF192"/>
    <property type="match status" value="1"/>
</dbReference>
<sequence length="159" mass="17387">MTLIHTSLRAWCLAITSLTALASISPSTLAQSTGQAQHLSTVTLGAGMYNIVAQVARTPQERQIGLMFRENMPVHEGMLFIFEEAATQCFWMKNTLLPLSAAFVAEDGRIVNIEDMAPQTETSHCSKQPVRMVLEMNRGWFSKRGLKAGSKLTGAPFSG</sequence>
<dbReference type="PANTHER" id="PTHR37953:SF1">
    <property type="entry name" value="UPF0127 PROTEIN MJ1496"/>
    <property type="match status" value="1"/>
</dbReference>
<gene>
    <name evidence="2" type="ORF">GCM10009107_39400</name>
</gene>
<organism evidence="2 3">
    <name type="scientific">Ideonella azotifigens</name>
    <dbReference type="NCBI Taxonomy" id="513160"/>
    <lineage>
        <taxon>Bacteria</taxon>
        <taxon>Pseudomonadati</taxon>
        <taxon>Pseudomonadota</taxon>
        <taxon>Betaproteobacteria</taxon>
        <taxon>Burkholderiales</taxon>
        <taxon>Sphaerotilaceae</taxon>
        <taxon>Ideonella</taxon>
    </lineage>
</organism>
<keyword evidence="1" id="KW-0732">Signal</keyword>
<evidence type="ECO:0000313" key="3">
    <source>
        <dbReference type="Proteomes" id="UP001500279"/>
    </source>
</evidence>
<feature type="signal peptide" evidence="1">
    <location>
        <begin position="1"/>
        <end position="22"/>
    </location>
</feature>
<proteinExistence type="predicted"/>